<keyword evidence="10" id="KW-0812">Transmembrane</keyword>
<comment type="similarity">
    <text evidence="2 8">Belongs to the DNA/RNA non-specific endonuclease family.</text>
</comment>
<feature type="region of interest" description="Disordered" evidence="9">
    <location>
        <begin position="1"/>
        <end position="20"/>
    </location>
</feature>
<keyword evidence="5 8" id="KW-0255">Endonuclease</keyword>
<evidence type="ECO:0000256" key="8">
    <source>
        <dbReference type="RuleBase" id="RU366055"/>
    </source>
</evidence>
<dbReference type="EC" id="3.1.30.-" evidence="8"/>
<gene>
    <name evidence="13" type="ORF">N7E81_18155</name>
</gene>
<dbReference type="InterPro" id="IPR020821">
    <property type="entry name" value="ENPP1-3/EXOG-like_nuc-like"/>
</dbReference>
<dbReference type="InterPro" id="IPR001604">
    <property type="entry name" value="Endo_G_ENPP1-like_dom"/>
</dbReference>
<dbReference type="SMART" id="SM00477">
    <property type="entry name" value="NUC"/>
    <property type="match status" value="1"/>
</dbReference>
<evidence type="ECO:0000256" key="4">
    <source>
        <dbReference type="ARBA" id="ARBA00022723"/>
    </source>
</evidence>
<feature type="domain" description="DNA/RNA non-specific endonuclease/pyrophosphatase/phosphodiesterase" evidence="12">
    <location>
        <begin position="149"/>
        <end position="343"/>
    </location>
</feature>
<dbReference type="Proteomes" id="UP001062165">
    <property type="component" value="Chromosome"/>
</dbReference>
<dbReference type="Pfam" id="PF01223">
    <property type="entry name" value="Endonuclease_NS"/>
    <property type="match status" value="1"/>
</dbReference>
<evidence type="ECO:0000256" key="10">
    <source>
        <dbReference type="SAM" id="Phobius"/>
    </source>
</evidence>
<evidence type="ECO:0000256" key="5">
    <source>
        <dbReference type="ARBA" id="ARBA00022759"/>
    </source>
</evidence>
<evidence type="ECO:0000259" key="11">
    <source>
        <dbReference type="SMART" id="SM00477"/>
    </source>
</evidence>
<keyword evidence="10" id="KW-1133">Transmembrane helix</keyword>
<feature type="compositionally biased region" description="Low complexity" evidence="9">
    <location>
        <begin position="10"/>
        <end position="20"/>
    </location>
</feature>
<feature type="transmembrane region" description="Helical" evidence="10">
    <location>
        <begin position="21"/>
        <end position="41"/>
    </location>
</feature>
<dbReference type="CDD" id="cd00091">
    <property type="entry name" value="NUC"/>
    <property type="match status" value="1"/>
</dbReference>
<evidence type="ECO:0000313" key="13">
    <source>
        <dbReference type="EMBL" id="UXX79279.1"/>
    </source>
</evidence>
<keyword evidence="14" id="KW-1185">Reference proteome</keyword>
<dbReference type="SUPFAM" id="SSF54060">
    <property type="entry name" value="His-Me finger endonucleases"/>
    <property type="match status" value="1"/>
</dbReference>
<dbReference type="RefSeq" id="WP_263051022.1">
    <property type="nucleotide sequence ID" value="NZ_CP106735.1"/>
</dbReference>
<feature type="domain" description="ENPP1-3/EXOG-like endonuclease/phosphodiesterase" evidence="11">
    <location>
        <begin position="150"/>
        <end position="343"/>
    </location>
</feature>
<dbReference type="PANTHER" id="PTHR13966">
    <property type="entry name" value="ENDONUCLEASE RELATED"/>
    <property type="match status" value="1"/>
</dbReference>
<keyword evidence="6 8" id="KW-0378">Hydrolase</keyword>
<accession>A0ABY6D0P9</accession>
<sequence>MAKARKAKSSKSNSKGSGSGVNGSAIVLIIGIIVMVGLYWINQNPDWSGELKKITNGIELEQKKDSEKKTAPLPTSQPKKPDPKQKTTASAKPAQKKFEENKIDALNGAKETVQTNENLPVYSKDDNYYYSSSFDFTWPAYTQEDAIIEHAHYTLRYNEKTEQADWVAYTLKKVNLDNSKFSRTDNFREDPDVKTKSAALADYKGSGYDRGHLAPAADFGWTKEGMSESFYMSNMSPQEPSFNRGIWKKLEERVRDWAKSNEEIYVVTGPIYFGKGEKIGKNKVVVPDQYYKVVLELNGKEVKGIGFILDNEKSSKDLSVYAMSIDEVEKATGLDFFPSIPDQLENQIEQTYNYTLWK</sequence>
<dbReference type="InterPro" id="IPR040255">
    <property type="entry name" value="Non-specific_endonuclease"/>
</dbReference>
<dbReference type="PANTHER" id="PTHR13966:SF5">
    <property type="entry name" value="ENDONUCLEASE G, MITOCHONDRIAL"/>
    <property type="match status" value="1"/>
</dbReference>
<keyword evidence="10" id="KW-0472">Membrane</keyword>
<name>A0ABY6D0P9_9BACT</name>
<dbReference type="InterPro" id="IPR044925">
    <property type="entry name" value="His-Me_finger_sf"/>
</dbReference>
<feature type="region of interest" description="Disordered" evidence="9">
    <location>
        <begin position="62"/>
        <end position="100"/>
    </location>
</feature>
<keyword evidence="3 8" id="KW-0540">Nuclease</keyword>
<comment type="cofactor">
    <cofactor evidence="1 8">
        <name>Mg(2+)</name>
        <dbReference type="ChEBI" id="CHEBI:18420"/>
    </cofactor>
</comment>
<dbReference type="SMART" id="SM00892">
    <property type="entry name" value="Endonuclease_NS"/>
    <property type="match status" value="1"/>
</dbReference>
<dbReference type="PROSITE" id="PS01070">
    <property type="entry name" value="NUCLEASE_NON_SPEC"/>
    <property type="match status" value="1"/>
</dbReference>
<evidence type="ECO:0000256" key="6">
    <source>
        <dbReference type="ARBA" id="ARBA00022801"/>
    </source>
</evidence>
<evidence type="ECO:0000256" key="3">
    <source>
        <dbReference type="ARBA" id="ARBA00022722"/>
    </source>
</evidence>
<dbReference type="EMBL" id="CP106735">
    <property type="protein sequence ID" value="UXX79279.1"/>
    <property type="molecule type" value="Genomic_DNA"/>
</dbReference>
<dbReference type="Gene3D" id="3.40.570.10">
    <property type="entry name" value="Extracellular Endonuclease, subunit A"/>
    <property type="match status" value="1"/>
</dbReference>
<reference evidence="13" key="1">
    <citation type="submission" date="2022-10" db="EMBL/GenBank/DDBJ databases">
        <title>Comparative genomics and taxonomic characterization of three novel marine species of genus Reichenbachiella exhibiting antioxidant and polysaccharide degradation activities.</title>
        <authorList>
            <person name="Muhammad N."/>
            <person name="Lee Y.-J."/>
            <person name="Ko J."/>
            <person name="Kim S.-G."/>
        </authorList>
    </citation>
    <scope>NUCLEOTIDE SEQUENCE</scope>
    <source>
        <strain evidence="13">Wsw4-B4</strain>
    </source>
</reference>
<evidence type="ECO:0000256" key="2">
    <source>
        <dbReference type="ARBA" id="ARBA00010052"/>
    </source>
</evidence>
<keyword evidence="7" id="KW-0460">Magnesium</keyword>
<evidence type="ECO:0000256" key="7">
    <source>
        <dbReference type="ARBA" id="ARBA00022842"/>
    </source>
</evidence>
<protein>
    <recommendedName>
        <fullName evidence="8">Endonuclease</fullName>
        <ecNumber evidence="8">3.1.30.-</ecNumber>
    </recommendedName>
</protein>
<evidence type="ECO:0000259" key="12">
    <source>
        <dbReference type="SMART" id="SM00892"/>
    </source>
</evidence>
<evidence type="ECO:0000256" key="9">
    <source>
        <dbReference type="SAM" id="MobiDB-lite"/>
    </source>
</evidence>
<organism evidence="13 14">
    <name type="scientific">Reichenbachiella carrageenanivorans</name>
    <dbReference type="NCBI Taxonomy" id="2979869"/>
    <lineage>
        <taxon>Bacteria</taxon>
        <taxon>Pseudomonadati</taxon>
        <taxon>Bacteroidota</taxon>
        <taxon>Cytophagia</taxon>
        <taxon>Cytophagales</taxon>
        <taxon>Reichenbachiellaceae</taxon>
        <taxon>Reichenbachiella</taxon>
    </lineage>
</organism>
<proteinExistence type="inferred from homology"/>
<evidence type="ECO:0000256" key="1">
    <source>
        <dbReference type="ARBA" id="ARBA00001946"/>
    </source>
</evidence>
<dbReference type="GO" id="GO:0004519">
    <property type="term" value="F:endonuclease activity"/>
    <property type="evidence" value="ECO:0007669"/>
    <property type="project" value="UniProtKB-KW"/>
</dbReference>
<dbReference type="InterPro" id="IPR018524">
    <property type="entry name" value="DNA/RNA_endonuclease_AS"/>
</dbReference>
<evidence type="ECO:0000313" key="14">
    <source>
        <dbReference type="Proteomes" id="UP001062165"/>
    </source>
</evidence>
<dbReference type="InterPro" id="IPR044929">
    <property type="entry name" value="DNA/RNA_non-sp_Endonuclease_sf"/>
</dbReference>
<keyword evidence="4 8" id="KW-0479">Metal-binding</keyword>